<evidence type="ECO:0000313" key="3">
    <source>
        <dbReference type="Proteomes" id="UP000298347"/>
    </source>
</evidence>
<comment type="caution">
    <text evidence="2">The sequence shown here is derived from an EMBL/GenBank/DDBJ whole genome shotgun (WGS) entry which is preliminary data.</text>
</comment>
<keyword evidence="1" id="KW-1133">Transmembrane helix</keyword>
<keyword evidence="1" id="KW-0472">Membrane</keyword>
<keyword evidence="1" id="KW-0812">Transmembrane</keyword>
<gene>
    <name evidence="2" type="ORF">E4665_10690</name>
</gene>
<accession>A0A4Z0GNL6</accession>
<evidence type="ECO:0000313" key="2">
    <source>
        <dbReference type="EMBL" id="TGA97857.1"/>
    </source>
</evidence>
<reference evidence="2 3" key="1">
    <citation type="journal article" date="2015" name="Int. J. Syst. Evol. Microbiol.">
        <title>Sporolactobacillus shoreae sp. nov. and Sporolactobacillus spathodeae sp. nov., two spore-forming lactic acid bacteria isolated from tree barks in Thailand.</title>
        <authorList>
            <person name="Thamacharoensuk T."/>
            <person name="Kitahara M."/>
            <person name="Ohkuma M."/>
            <person name="Thongchul N."/>
            <person name="Tanasupawat S."/>
        </authorList>
    </citation>
    <scope>NUCLEOTIDE SEQUENCE [LARGE SCALE GENOMIC DNA]</scope>
    <source>
        <strain evidence="2 3">BK92</strain>
    </source>
</reference>
<sequence length="109" mass="12715">MQASFIEWLTTVLPVGVILFFANDWLTGDGLIFSGRDADERKRAIKYKSIVGSWTAVLALLIVDFLQDFFRLRSPLHYPPIKYPELFYLILAVVCYFIFYIINSRKMRA</sequence>
<protein>
    <submittedName>
        <fullName evidence="2">Uncharacterized protein</fullName>
    </submittedName>
</protein>
<dbReference type="AlphaFoldDB" id="A0A4Z0GNL6"/>
<feature type="transmembrane region" description="Helical" evidence="1">
    <location>
        <begin position="47"/>
        <end position="66"/>
    </location>
</feature>
<proteinExistence type="predicted"/>
<organism evidence="2 3">
    <name type="scientific">Sporolactobacillus shoreae</name>
    <dbReference type="NCBI Taxonomy" id="1465501"/>
    <lineage>
        <taxon>Bacteria</taxon>
        <taxon>Bacillati</taxon>
        <taxon>Bacillota</taxon>
        <taxon>Bacilli</taxon>
        <taxon>Bacillales</taxon>
        <taxon>Sporolactobacillaceae</taxon>
        <taxon>Sporolactobacillus</taxon>
    </lineage>
</organism>
<name>A0A4Z0GNL6_9BACL</name>
<evidence type="ECO:0000256" key="1">
    <source>
        <dbReference type="SAM" id="Phobius"/>
    </source>
</evidence>
<dbReference type="Proteomes" id="UP000298347">
    <property type="component" value="Unassembled WGS sequence"/>
</dbReference>
<dbReference type="RefSeq" id="WP_135348789.1">
    <property type="nucleotide sequence ID" value="NZ_SRJD01000011.1"/>
</dbReference>
<feature type="transmembrane region" description="Helical" evidence="1">
    <location>
        <begin position="86"/>
        <end position="103"/>
    </location>
</feature>
<feature type="transmembrane region" description="Helical" evidence="1">
    <location>
        <begin position="6"/>
        <end position="26"/>
    </location>
</feature>
<dbReference type="EMBL" id="SRJD01000011">
    <property type="protein sequence ID" value="TGA97857.1"/>
    <property type="molecule type" value="Genomic_DNA"/>
</dbReference>
<keyword evidence="3" id="KW-1185">Reference proteome</keyword>
<dbReference type="OrthoDB" id="2428763at2"/>